<name>A0A1X6ZYS4_9RHOB</name>
<proteinExistence type="predicted"/>
<keyword evidence="3" id="KW-1185">Reference proteome</keyword>
<reference evidence="2 3" key="1">
    <citation type="submission" date="2017-03" db="EMBL/GenBank/DDBJ databases">
        <authorList>
            <person name="Afonso C.L."/>
            <person name="Miller P.J."/>
            <person name="Scott M.A."/>
            <person name="Spackman E."/>
            <person name="Goraichik I."/>
            <person name="Dimitrov K.M."/>
            <person name="Suarez D.L."/>
            <person name="Swayne D.E."/>
        </authorList>
    </citation>
    <scope>NUCLEOTIDE SEQUENCE [LARGE SCALE GENOMIC DNA]</scope>
    <source>
        <strain evidence="2 3">CECT 7450</strain>
    </source>
</reference>
<feature type="transmembrane region" description="Helical" evidence="1">
    <location>
        <begin position="41"/>
        <end position="62"/>
    </location>
</feature>
<dbReference type="RefSeq" id="WP_085807031.1">
    <property type="nucleotide sequence ID" value="NZ_FWFX01000012.1"/>
</dbReference>
<gene>
    <name evidence="2" type="ORF">ROA7450_03348</name>
</gene>
<accession>A0A1X6ZYS4</accession>
<evidence type="ECO:0000313" key="3">
    <source>
        <dbReference type="Proteomes" id="UP000193061"/>
    </source>
</evidence>
<keyword evidence="1" id="KW-0472">Membrane</keyword>
<keyword evidence="1" id="KW-1133">Transmembrane helix</keyword>
<keyword evidence="1" id="KW-0812">Transmembrane</keyword>
<protein>
    <submittedName>
        <fullName evidence="2">Uncharacterized protein</fullName>
    </submittedName>
</protein>
<dbReference type="EMBL" id="FWFX01000012">
    <property type="protein sequence ID" value="SLN63782.1"/>
    <property type="molecule type" value="Genomic_DNA"/>
</dbReference>
<evidence type="ECO:0000313" key="2">
    <source>
        <dbReference type="EMBL" id="SLN63782.1"/>
    </source>
</evidence>
<dbReference type="Proteomes" id="UP000193061">
    <property type="component" value="Unassembled WGS sequence"/>
</dbReference>
<organism evidence="2 3">
    <name type="scientific">Roseovarius albus</name>
    <dbReference type="NCBI Taxonomy" id="1247867"/>
    <lineage>
        <taxon>Bacteria</taxon>
        <taxon>Pseudomonadati</taxon>
        <taxon>Pseudomonadota</taxon>
        <taxon>Alphaproteobacteria</taxon>
        <taxon>Rhodobacterales</taxon>
        <taxon>Roseobacteraceae</taxon>
        <taxon>Roseovarius</taxon>
    </lineage>
</organism>
<dbReference type="AlphaFoldDB" id="A0A1X6ZYS4"/>
<evidence type="ECO:0000256" key="1">
    <source>
        <dbReference type="SAM" id="Phobius"/>
    </source>
</evidence>
<sequence>MSEYDSTFGRNYPSKDERPYSAIKVDTGSAHPPKQPKLNKWFVCAIFMIGISAGTEALYHIWYIN</sequence>